<dbReference type="RefSeq" id="WP_146997615.1">
    <property type="nucleotide sequence ID" value="NZ_AP019840.1"/>
</dbReference>
<evidence type="ECO:0000313" key="2">
    <source>
        <dbReference type="Proteomes" id="UP000321378"/>
    </source>
</evidence>
<dbReference type="STRING" id="1122173.GCA_000482505_01499"/>
<sequence length="372" mass="43612">MKKIFISLSLPFFLTLGCELSAYTRAELIQDRLSKIGIKQDVIDETIKFEYEIKDEKNFFTEDGQENDNLLKLKKIYEKDERNETLGAVLVGAYMVGEKKNFRKAREYMDKIAPYSTQFDKLSNEFTYYKLKGDEKKAKFYYNLIKRRYKNSIVMELVDTLSENLDMVMFIETLGDYLVEDEKKPNTEANDLPDGFSYDNKKGIIQNKDAADDSDKDAENVLEDTRTYGESVKEILDSGKETLENQKKEINKYQRIIDYFKIGKNQKDFGIPDDYVRGFELKIAEIKIAKNMMNYGIENAVKYYLDNVSTKDVSYEDVYFNEQSELALYLAVAQMLSVADENVMNKYRKEFENTRVIKLLDEILKNERKNSY</sequence>
<name>A0A510KPG1_9FUSO</name>
<dbReference type="AlphaFoldDB" id="A0A510KPG1"/>
<reference evidence="1 2" key="1">
    <citation type="submission" date="2019-07" db="EMBL/GenBank/DDBJ databases">
        <title>Complete Genome Sequence of Leptotrichia trevisanii Strain JMUB3935.</title>
        <authorList>
            <person name="Watanabe S."/>
            <person name="Cui L."/>
        </authorList>
    </citation>
    <scope>NUCLEOTIDE SEQUENCE [LARGE SCALE GENOMIC DNA]</scope>
    <source>
        <strain evidence="1 2">JMUB3935</strain>
    </source>
</reference>
<dbReference type="EMBL" id="AP019840">
    <property type="protein sequence ID" value="BBM53544.1"/>
    <property type="molecule type" value="Genomic_DNA"/>
</dbReference>
<organism evidence="1 2">
    <name type="scientific">Leptotrichia trevisanii</name>
    <dbReference type="NCBI Taxonomy" id="109328"/>
    <lineage>
        <taxon>Bacteria</taxon>
        <taxon>Fusobacteriati</taxon>
        <taxon>Fusobacteriota</taxon>
        <taxon>Fusobacteriia</taxon>
        <taxon>Fusobacteriales</taxon>
        <taxon>Leptotrichiaceae</taxon>
        <taxon>Leptotrichia</taxon>
    </lineage>
</organism>
<gene>
    <name evidence="1" type="ORF">JMUB3935_2546</name>
</gene>
<evidence type="ECO:0008006" key="3">
    <source>
        <dbReference type="Google" id="ProtNLM"/>
    </source>
</evidence>
<evidence type="ECO:0000313" key="1">
    <source>
        <dbReference type="EMBL" id="BBM53544.1"/>
    </source>
</evidence>
<proteinExistence type="predicted"/>
<dbReference type="Proteomes" id="UP000321378">
    <property type="component" value="Chromosome"/>
</dbReference>
<protein>
    <recommendedName>
        <fullName evidence="3">Lipoprotein</fullName>
    </recommendedName>
</protein>
<dbReference type="PROSITE" id="PS51257">
    <property type="entry name" value="PROKAR_LIPOPROTEIN"/>
    <property type="match status" value="1"/>
</dbReference>
<accession>A0A510KPG1</accession>